<comment type="caution">
    <text evidence="1">The sequence shown here is derived from an EMBL/GenBank/DDBJ whole genome shotgun (WGS) entry which is preliminary data.</text>
</comment>
<proteinExistence type="predicted"/>
<dbReference type="STRING" id="1465756.BIV18_03555"/>
<keyword evidence="2" id="KW-1185">Reference proteome</keyword>
<evidence type="ECO:0000313" key="2">
    <source>
        <dbReference type="Proteomes" id="UP000187166"/>
    </source>
</evidence>
<sequence length="77" mass="9436">MDYNIWDYFMIRTPALPFYYLEEYRNSNKDIYSFISENETLDNFLKNALLVSSKSLYYSYINKPKEEKNIEIYVKAY</sequence>
<accession>A0A848RPL2</accession>
<dbReference type="Proteomes" id="UP000187166">
    <property type="component" value="Unassembled WGS sequence"/>
</dbReference>
<reference evidence="1 2" key="1">
    <citation type="journal article" date="2016" name="Appl. Environ. Microbiol.">
        <title>Function and Phylogeny of Bacterial Butyryl Coenzyme A:Acetate Transferases and Their Diversity in the Proximal Colon of Swine.</title>
        <authorList>
            <person name="Trachsel J."/>
            <person name="Bayles D.O."/>
            <person name="Looft T."/>
            <person name="Levine U.Y."/>
            <person name="Allen H.K."/>
        </authorList>
    </citation>
    <scope>NUCLEOTIDE SEQUENCE [LARGE SCALE GENOMIC DNA]</scope>
    <source>
        <strain evidence="1 2">35-6-1</strain>
    </source>
</reference>
<name>A0A1U7LZC3_9FIRM</name>
<gene>
    <name evidence="1" type="ORF">BIV18_03555</name>
</gene>
<evidence type="ECO:0000313" key="1">
    <source>
        <dbReference type="EMBL" id="OLR64677.1"/>
    </source>
</evidence>
<accession>A0A1U7LZC3</accession>
<organism evidence="1 2">
    <name type="scientific">Peptoniphilus porci</name>
    <dbReference type="NCBI Taxonomy" id="2652280"/>
    <lineage>
        <taxon>Bacteria</taxon>
        <taxon>Bacillati</taxon>
        <taxon>Bacillota</taxon>
        <taxon>Tissierellia</taxon>
        <taxon>Tissierellales</taxon>
        <taxon>Peptoniphilaceae</taxon>
        <taxon>Peptoniphilus</taxon>
    </lineage>
</organism>
<dbReference type="EMBL" id="MJIH01000001">
    <property type="protein sequence ID" value="OLR64677.1"/>
    <property type="molecule type" value="Genomic_DNA"/>
</dbReference>
<dbReference type="AlphaFoldDB" id="A0A1U7LZC3"/>
<dbReference type="RefSeq" id="WP_075659318.1">
    <property type="nucleotide sequence ID" value="NZ_JABDSR010000022.1"/>
</dbReference>
<protein>
    <submittedName>
        <fullName evidence="1">Uncharacterized protein</fullName>
    </submittedName>
</protein>